<proteinExistence type="predicted"/>
<evidence type="ECO:0000313" key="1">
    <source>
        <dbReference type="EMBL" id="KAL3423415.1"/>
    </source>
</evidence>
<reference evidence="1 2" key="1">
    <citation type="submission" date="2024-06" db="EMBL/GenBank/DDBJ databases">
        <title>Complete genome of Phlyctema vagabunda strain 19-DSS-EL-015.</title>
        <authorList>
            <person name="Fiorenzani C."/>
        </authorList>
    </citation>
    <scope>NUCLEOTIDE SEQUENCE [LARGE SCALE GENOMIC DNA]</scope>
    <source>
        <strain evidence="1 2">19-DSS-EL-015</strain>
    </source>
</reference>
<dbReference type="InterPro" id="IPR038883">
    <property type="entry name" value="AN11006-like"/>
</dbReference>
<protein>
    <submittedName>
        <fullName evidence="1">Uncharacterized protein</fullName>
    </submittedName>
</protein>
<evidence type="ECO:0000313" key="2">
    <source>
        <dbReference type="Proteomes" id="UP001629113"/>
    </source>
</evidence>
<dbReference type="EMBL" id="JBFCZG010000004">
    <property type="protein sequence ID" value="KAL3423415.1"/>
    <property type="molecule type" value="Genomic_DNA"/>
</dbReference>
<name>A0ABR4PJD0_9HELO</name>
<sequence length="192" mass="21918">MAPLTFLDLPSEIRIQIYRLLLTIPSPSTPRILGSDQTIYTGLILLSRRIFEEASVVLYGENTFLAHPSLLAGLPRLRMYLDPIRSSQLIARIRRFHIRVRLDNDPNFSARAARQAFSHMEELTVEVFQAQYGSSDNKVLRLFEDIRGVKRARVYGSILAFPKYAKWLEHAMMSCEGVRIEDPGVIETGIVQ</sequence>
<gene>
    <name evidence="1" type="ORF">PVAG01_05162</name>
</gene>
<dbReference type="Proteomes" id="UP001629113">
    <property type="component" value="Unassembled WGS sequence"/>
</dbReference>
<dbReference type="PANTHER" id="PTHR42085">
    <property type="entry name" value="F-BOX DOMAIN-CONTAINING PROTEIN"/>
    <property type="match status" value="1"/>
</dbReference>
<accession>A0ABR4PJD0</accession>
<dbReference type="PANTHER" id="PTHR42085:SF4">
    <property type="entry name" value="F-BOX DOMAIN-CONTAINING PROTEIN"/>
    <property type="match status" value="1"/>
</dbReference>
<keyword evidence="2" id="KW-1185">Reference proteome</keyword>
<organism evidence="1 2">
    <name type="scientific">Phlyctema vagabunda</name>
    <dbReference type="NCBI Taxonomy" id="108571"/>
    <lineage>
        <taxon>Eukaryota</taxon>
        <taxon>Fungi</taxon>
        <taxon>Dikarya</taxon>
        <taxon>Ascomycota</taxon>
        <taxon>Pezizomycotina</taxon>
        <taxon>Leotiomycetes</taxon>
        <taxon>Helotiales</taxon>
        <taxon>Dermateaceae</taxon>
        <taxon>Phlyctema</taxon>
    </lineage>
</organism>
<comment type="caution">
    <text evidence="1">The sequence shown here is derived from an EMBL/GenBank/DDBJ whole genome shotgun (WGS) entry which is preliminary data.</text>
</comment>